<dbReference type="PANTHER" id="PTHR46387:SF2">
    <property type="entry name" value="RIBONUCLEASE HI"/>
    <property type="match status" value="1"/>
</dbReference>
<proteinExistence type="predicted"/>
<dbReference type="SUPFAM" id="SSF53098">
    <property type="entry name" value="Ribonuclease H-like"/>
    <property type="match status" value="1"/>
</dbReference>
<dbReference type="Proteomes" id="UP001063698">
    <property type="component" value="Chromosome"/>
</dbReference>
<dbReference type="PANTHER" id="PTHR46387">
    <property type="entry name" value="POLYNUCLEOTIDYL TRANSFERASE, RIBONUCLEASE H-LIKE SUPERFAMILY PROTEIN"/>
    <property type="match status" value="1"/>
</dbReference>
<feature type="domain" description="RNase H type-1" evidence="1">
    <location>
        <begin position="24"/>
        <end position="163"/>
    </location>
</feature>
<dbReference type="AlphaFoldDB" id="A0A977KA07"/>
<dbReference type="InterPro" id="IPR012337">
    <property type="entry name" value="RNaseH-like_sf"/>
</dbReference>
<dbReference type="NCBIfam" id="NF041175">
    <property type="entry name" value="RNAseHI_Thmprot"/>
    <property type="match status" value="1"/>
</dbReference>
<dbReference type="InterPro" id="IPR053576">
    <property type="entry name" value="RNase_HI-like"/>
</dbReference>
<dbReference type="InterPro" id="IPR002156">
    <property type="entry name" value="RNaseH_domain"/>
</dbReference>
<reference evidence="2" key="1">
    <citation type="submission" date="2013-11" db="EMBL/GenBank/DDBJ databases">
        <title>Comparative genomics of Ignicoccus.</title>
        <authorList>
            <person name="Podar M."/>
        </authorList>
    </citation>
    <scope>NUCLEOTIDE SEQUENCE</scope>
    <source>
        <strain evidence="2">DSM 13166</strain>
    </source>
</reference>
<dbReference type="CDD" id="cd09279">
    <property type="entry name" value="RNase_HI_like"/>
    <property type="match status" value="1"/>
</dbReference>
<keyword evidence="3" id="KW-1185">Reference proteome</keyword>
<dbReference type="EMBL" id="CP006868">
    <property type="protein sequence ID" value="UXD21803.1"/>
    <property type="molecule type" value="Genomic_DNA"/>
</dbReference>
<dbReference type="PROSITE" id="PS50879">
    <property type="entry name" value="RNASE_H_1"/>
    <property type="match status" value="1"/>
</dbReference>
<dbReference type="InterPro" id="IPR036397">
    <property type="entry name" value="RNaseH_sf"/>
</dbReference>
<dbReference type="KEGG" id="ipc:IPA_08325"/>
<evidence type="ECO:0000259" key="1">
    <source>
        <dbReference type="PROSITE" id="PS50879"/>
    </source>
</evidence>
<dbReference type="GO" id="GO:0004523">
    <property type="term" value="F:RNA-DNA hybrid ribonuclease activity"/>
    <property type="evidence" value="ECO:0007669"/>
    <property type="project" value="InterPro"/>
</dbReference>
<name>A0A977KA07_9CREN</name>
<evidence type="ECO:0000313" key="3">
    <source>
        <dbReference type="Proteomes" id="UP001063698"/>
    </source>
</evidence>
<sequence length="181" mass="20840">MRESWAKLSLHNVRPLRPHKARRALMVLYLYFDGLCEPKNPGGVATYGFVIRDESGKVICKGKGAIGAGFLGDVTTNNIAEYTALIKALECLREKGIKDKVIIRGDSQLVIRQLKGEYSVRSERIKPLFQRAKELLRGLDYVLEWVPRRLNEEADALSREAFREFVKGKEEEYYRYYGKRP</sequence>
<dbReference type="Gene3D" id="3.30.420.10">
    <property type="entry name" value="Ribonuclease H-like superfamily/Ribonuclease H"/>
    <property type="match status" value="1"/>
</dbReference>
<protein>
    <submittedName>
        <fullName evidence="2">Ribonuclease H</fullName>
    </submittedName>
</protein>
<dbReference type="Pfam" id="PF13456">
    <property type="entry name" value="RVT_3"/>
    <property type="match status" value="1"/>
</dbReference>
<evidence type="ECO:0000313" key="2">
    <source>
        <dbReference type="EMBL" id="UXD21803.1"/>
    </source>
</evidence>
<accession>A0A977KA07</accession>
<organism evidence="2 3">
    <name type="scientific">Ignicoccus pacificus DSM 13166</name>
    <dbReference type="NCBI Taxonomy" id="940294"/>
    <lineage>
        <taxon>Archaea</taxon>
        <taxon>Thermoproteota</taxon>
        <taxon>Thermoprotei</taxon>
        <taxon>Desulfurococcales</taxon>
        <taxon>Desulfurococcaceae</taxon>
        <taxon>Ignicoccus</taxon>
    </lineage>
</organism>
<dbReference type="GO" id="GO:0003676">
    <property type="term" value="F:nucleic acid binding"/>
    <property type="evidence" value="ECO:0007669"/>
    <property type="project" value="InterPro"/>
</dbReference>
<gene>
    <name evidence="2" type="ORF">IPA_08325</name>
</gene>